<proteinExistence type="predicted"/>
<dbReference type="GO" id="GO:0022857">
    <property type="term" value="F:transmembrane transporter activity"/>
    <property type="evidence" value="ECO:0007669"/>
    <property type="project" value="InterPro"/>
</dbReference>
<protein>
    <submittedName>
        <fullName evidence="7">MFS transporter, DHA2 family, multidrug resistance protein</fullName>
    </submittedName>
</protein>
<dbReference type="InterPro" id="IPR020846">
    <property type="entry name" value="MFS_dom"/>
</dbReference>
<dbReference type="CDD" id="cd17321">
    <property type="entry name" value="MFS_MMR_MDR_like"/>
    <property type="match status" value="1"/>
</dbReference>
<dbReference type="PANTHER" id="PTHR42718:SF47">
    <property type="entry name" value="METHYL VIOLOGEN RESISTANCE PROTEIN SMVA"/>
    <property type="match status" value="1"/>
</dbReference>
<evidence type="ECO:0000256" key="3">
    <source>
        <dbReference type="ARBA" id="ARBA00022475"/>
    </source>
</evidence>
<dbReference type="KEGG" id="pmad:BAY61_05370"/>
<evidence type="ECO:0000256" key="2">
    <source>
        <dbReference type="ARBA" id="ARBA00022448"/>
    </source>
</evidence>
<dbReference type="RefSeq" id="WP_091799228.1">
    <property type="nucleotide sequence ID" value="NZ_CP016353.1"/>
</dbReference>
<dbReference type="Proteomes" id="UP000199494">
    <property type="component" value="Unassembled WGS sequence"/>
</dbReference>
<accession>A0A222VL80</accession>
<keyword evidence="4" id="KW-0812">Transmembrane</keyword>
<dbReference type="OrthoDB" id="4172724at2"/>
<dbReference type="STRING" id="530584.SAMN05421630_10278"/>
<evidence type="ECO:0000256" key="1">
    <source>
        <dbReference type="ARBA" id="ARBA00004651"/>
    </source>
</evidence>
<name>A0A222VL80_9PSEU</name>
<evidence type="ECO:0000313" key="8">
    <source>
        <dbReference type="Proteomes" id="UP000199494"/>
    </source>
</evidence>
<dbReference type="Gene3D" id="1.20.1250.20">
    <property type="entry name" value="MFS general substrate transporter like domains"/>
    <property type="match status" value="1"/>
</dbReference>
<keyword evidence="5" id="KW-1133">Transmembrane helix</keyword>
<keyword evidence="8" id="KW-1185">Reference proteome</keyword>
<dbReference type="PROSITE" id="PS50850">
    <property type="entry name" value="MFS"/>
    <property type="match status" value="1"/>
</dbReference>
<evidence type="ECO:0000256" key="6">
    <source>
        <dbReference type="ARBA" id="ARBA00023136"/>
    </source>
</evidence>
<reference evidence="7 8" key="1">
    <citation type="submission" date="2016-10" db="EMBL/GenBank/DDBJ databases">
        <authorList>
            <person name="de Groot N.N."/>
        </authorList>
    </citation>
    <scope>NUCLEOTIDE SEQUENCE [LARGE SCALE GENOMIC DNA]</scope>
    <source>
        <strain evidence="7 8">CGMCC 4.5506</strain>
    </source>
</reference>
<evidence type="ECO:0000313" key="7">
    <source>
        <dbReference type="EMBL" id="SDC43161.1"/>
    </source>
</evidence>
<dbReference type="SUPFAM" id="SSF103473">
    <property type="entry name" value="MFS general substrate transporter"/>
    <property type="match status" value="1"/>
</dbReference>
<evidence type="ECO:0000256" key="4">
    <source>
        <dbReference type="ARBA" id="ARBA00022692"/>
    </source>
</evidence>
<dbReference type="EMBL" id="FMZE01000002">
    <property type="protein sequence ID" value="SDC43161.1"/>
    <property type="molecule type" value="Genomic_DNA"/>
</dbReference>
<dbReference type="AlphaFoldDB" id="A0A222VL80"/>
<dbReference type="Pfam" id="PF07690">
    <property type="entry name" value="MFS_1"/>
    <property type="match status" value="1"/>
</dbReference>
<gene>
    <name evidence="7" type="ORF">SAMN05421630_10278</name>
</gene>
<keyword evidence="6" id="KW-0472">Membrane</keyword>
<comment type="subcellular location">
    <subcellularLocation>
        <location evidence="1">Cell membrane</location>
        <topology evidence="1">Multi-pass membrane protein</topology>
    </subcellularLocation>
</comment>
<sequence length="524" mass="53715">MKDTVEEPKGTRGASTARAGRREWLALGILALPTVVLSMDLSVLHLAAPSLSADLAPSGTELLWILDVYGFLVAGFLLVMGALGDRIGRRRLLLIGAAAFAAASIFAAFAPTAELLIVARALLGVAGATLMPSTLALLAELFPVPAQRGFAIAVWMTAFTAGEAIGPLVGGVMLEFFWWGSVFLIGVPVMVVLLAAGPALLPESETRLRGRFDLAGAMLLVAGVLAFVYGVKTVSLQGFGWSAAGWIVAGALVGLFFARRQLRSADPLMDLRLFRLPAFGAGLGAQLLAVAAIAGAQLLVMQYLQTVTGLSPLEAGLWTVPSIVLGVVATLVAPRLARRVRPAFVVGAGLAIAAFGAAVIAVTAPMQSPLWTVTGFTVLYVGVTPTLALITDLIVGAAPGERAGMASSVAETGAEFGLAGGIAFIGATGMAVYRSRLAGDPPDGIGESDLHEAGETVGNAVAIAEDLSGRAGDGLLETVRVSFAEGVQVATSVCAVLLAVGAGLAVVFLRGRVRQDSAHEADKF</sequence>
<organism evidence="7 8">
    <name type="scientific">Prauserella marina</name>
    <dbReference type="NCBI Taxonomy" id="530584"/>
    <lineage>
        <taxon>Bacteria</taxon>
        <taxon>Bacillati</taxon>
        <taxon>Actinomycetota</taxon>
        <taxon>Actinomycetes</taxon>
        <taxon>Pseudonocardiales</taxon>
        <taxon>Pseudonocardiaceae</taxon>
        <taxon>Prauserella</taxon>
    </lineage>
</organism>
<dbReference type="InterPro" id="IPR036259">
    <property type="entry name" value="MFS_trans_sf"/>
</dbReference>
<dbReference type="GO" id="GO:0005886">
    <property type="term" value="C:plasma membrane"/>
    <property type="evidence" value="ECO:0007669"/>
    <property type="project" value="UniProtKB-SubCell"/>
</dbReference>
<dbReference type="InterPro" id="IPR011701">
    <property type="entry name" value="MFS"/>
</dbReference>
<evidence type="ECO:0000256" key="5">
    <source>
        <dbReference type="ARBA" id="ARBA00022989"/>
    </source>
</evidence>
<keyword evidence="3" id="KW-1003">Cell membrane</keyword>
<keyword evidence="2" id="KW-0813">Transport</keyword>
<dbReference type="Gene3D" id="1.20.1720.10">
    <property type="entry name" value="Multidrug resistance protein D"/>
    <property type="match status" value="1"/>
</dbReference>
<dbReference type="PANTHER" id="PTHR42718">
    <property type="entry name" value="MAJOR FACILITATOR SUPERFAMILY MULTIDRUG TRANSPORTER MFSC"/>
    <property type="match status" value="1"/>
</dbReference>